<organism evidence="1 2">
    <name type="scientific">Sphingobium chlorophenolicum</name>
    <dbReference type="NCBI Taxonomy" id="46429"/>
    <lineage>
        <taxon>Bacteria</taxon>
        <taxon>Pseudomonadati</taxon>
        <taxon>Pseudomonadota</taxon>
        <taxon>Alphaproteobacteria</taxon>
        <taxon>Sphingomonadales</taxon>
        <taxon>Sphingomonadaceae</taxon>
        <taxon>Sphingobium</taxon>
    </lineage>
</organism>
<dbReference type="Proteomes" id="UP000028411">
    <property type="component" value="Unassembled WGS sequence"/>
</dbReference>
<sequence length="69" mass="7473">MTAERSPSRTAPGGFLTLLWRQTMHGISMMGCASYPTHWSFVYLLEGTGEAPPVGKDVAPAQALRHSPD</sequence>
<dbReference type="RefSeq" id="WP_156028624.1">
    <property type="nucleotide sequence ID" value="NZ_JFHR01000017.1"/>
</dbReference>
<dbReference type="PATRIC" id="fig|46429.4.peg.1889"/>
<protein>
    <submittedName>
        <fullName evidence="1">Uncharacterized protein</fullName>
    </submittedName>
</protein>
<dbReference type="PROSITE" id="PS51257">
    <property type="entry name" value="PROKAR_LIPOPROTEIN"/>
    <property type="match status" value="1"/>
</dbReference>
<dbReference type="AlphaFoldDB" id="A0A081RF99"/>
<comment type="caution">
    <text evidence="1">The sequence shown here is derived from an EMBL/GenBank/DDBJ whole genome shotgun (WGS) entry which is preliminary data.</text>
</comment>
<evidence type="ECO:0000313" key="2">
    <source>
        <dbReference type="Proteomes" id="UP000028411"/>
    </source>
</evidence>
<dbReference type="EMBL" id="JFHR01000017">
    <property type="protein sequence ID" value="KEQ53872.1"/>
    <property type="molecule type" value="Genomic_DNA"/>
</dbReference>
<name>A0A081RF99_SPHCR</name>
<gene>
    <name evidence="1" type="ORF">BV95_01917</name>
</gene>
<proteinExistence type="predicted"/>
<accession>A0A081RF99</accession>
<reference evidence="1 2" key="1">
    <citation type="submission" date="2014-02" db="EMBL/GenBank/DDBJ databases">
        <title>Whole genome sequence of Sphingobium chlorophenolicum NBRC 16172.</title>
        <authorList>
            <person name="Gan H.M."/>
            <person name="Gan H.Y."/>
            <person name="Chew T.H."/>
            <person name="Savka M.A."/>
        </authorList>
    </citation>
    <scope>NUCLEOTIDE SEQUENCE [LARGE SCALE GENOMIC DNA]</scope>
    <source>
        <strain evidence="1 2">NBRC 16172</strain>
    </source>
</reference>
<evidence type="ECO:0000313" key="1">
    <source>
        <dbReference type="EMBL" id="KEQ53872.1"/>
    </source>
</evidence>